<organism evidence="2 3">
    <name type="scientific">Necator americanus</name>
    <name type="common">Human hookworm</name>
    <dbReference type="NCBI Taxonomy" id="51031"/>
    <lineage>
        <taxon>Eukaryota</taxon>
        <taxon>Metazoa</taxon>
        <taxon>Ecdysozoa</taxon>
        <taxon>Nematoda</taxon>
        <taxon>Chromadorea</taxon>
        <taxon>Rhabditida</taxon>
        <taxon>Rhabditina</taxon>
        <taxon>Rhabditomorpha</taxon>
        <taxon>Strongyloidea</taxon>
        <taxon>Ancylostomatidae</taxon>
        <taxon>Bunostominae</taxon>
        <taxon>Necator</taxon>
    </lineage>
</organism>
<name>A0ABR1BSQ3_NECAM</name>
<feature type="region of interest" description="Disordered" evidence="1">
    <location>
        <begin position="241"/>
        <end position="294"/>
    </location>
</feature>
<protein>
    <recommendedName>
        <fullName evidence="4">MRG domain-containing protein</fullName>
    </recommendedName>
</protein>
<feature type="compositionally biased region" description="Low complexity" evidence="1">
    <location>
        <begin position="285"/>
        <end position="294"/>
    </location>
</feature>
<dbReference type="Proteomes" id="UP001303046">
    <property type="component" value="Unassembled WGS sequence"/>
</dbReference>
<feature type="compositionally biased region" description="Polar residues" evidence="1">
    <location>
        <begin position="327"/>
        <end position="359"/>
    </location>
</feature>
<evidence type="ECO:0000256" key="1">
    <source>
        <dbReference type="SAM" id="MobiDB-lite"/>
    </source>
</evidence>
<proteinExistence type="predicted"/>
<sequence length="419" mass="47838">MLDVGESTIQGTNGMKMSSDIEKFHGPTFSSLVDVSLRKERSLVQKVSCCSAVELGAVVVGSAVYEVFMELPECELLNEAMVSLKRKQDNLPPKRALLWMNEHMSMEQKEKCRLMEYHDMRLFLARCPINILSNTIFKPFLPIVKNFLLKKLFLFTNKSPLYRILPEFPSERHLPGIVNALGPMEQLAEKYPHLARMKHEMIFNIMDFAIRYCLDWICELLLLECDNKGKVKYYCPRVGQGKRKNSTGKKSKRANRSQESSSRKSDVLQPKTDNDDSGWETQMMTNSSSTNVSNLDYLKEEPVAKRAKVKVIKLKEEEEETHKPSIAPSSSGTVVQHPQKPDSPQFTSQKVSHTSPNLNLTQSLSVPSFSMIHDNWSDMLTMALTDPSLPMHYKTMIHCLVASNRDMKNMIVMMRTRPP</sequence>
<evidence type="ECO:0000313" key="2">
    <source>
        <dbReference type="EMBL" id="KAK6728435.1"/>
    </source>
</evidence>
<feature type="compositionally biased region" description="Basic residues" evidence="1">
    <location>
        <begin position="241"/>
        <end position="255"/>
    </location>
</feature>
<dbReference type="EMBL" id="JAVFWL010000001">
    <property type="protein sequence ID" value="KAK6728435.1"/>
    <property type="molecule type" value="Genomic_DNA"/>
</dbReference>
<gene>
    <name evidence="2" type="primary">Necator_chrI.g1958</name>
    <name evidence="2" type="ORF">RB195_005832</name>
</gene>
<feature type="region of interest" description="Disordered" evidence="1">
    <location>
        <begin position="315"/>
        <end position="359"/>
    </location>
</feature>
<reference evidence="2 3" key="1">
    <citation type="submission" date="2023-08" db="EMBL/GenBank/DDBJ databases">
        <title>A Necator americanus chromosomal reference genome.</title>
        <authorList>
            <person name="Ilik V."/>
            <person name="Petrzelkova K.J."/>
            <person name="Pardy F."/>
            <person name="Fuh T."/>
            <person name="Niatou-Singa F.S."/>
            <person name="Gouil Q."/>
            <person name="Baker L."/>
            <person name="Ritchie M.E."/>
            <person name="Jex A.R."/>
            <person name="Gazzola D."/>
            <person name="Li H."/>
            <person name="Toshio Fujiwara R."/>
            <person name="Zhan B."/>
            <person name="Aroian R.V."/>
            <person name="Pafco B."/>
            <person name="Schwarz E.M."/>
        </authorList>
    </citation>
    <scope>NUCLEOTIDE SEQUENCE [LARGE SCALE GENOMIC DNA]</scope>
    <source>
        <strain evidence="2 3">Aroian</strain>
        <tissue evidence="2">Whole animal</tissue>
    </source>
</reference>
<keyword evidence="3" id="KW-1185">Reference proteome</keyword>
<accession>A0ABR1BSQ3</accession>
<evidence type="ECO:0000313" key="3">
    <source>
        <dbReference type="Proteomes" id="UP001303046"/>
    </source>
</evidence>
<comment type="caution">
    <text evidence="2">The sequence shown here is derived from an EMBL/GenBank/DDBJ whole genome shotgun (WGS) entry which is preliminary data.</text>
</comment>
<evidence type="ECO:0008006" key="4">
    <source>
        <dbReference type="Google" id="ProtNLM"/>
    </source>
</evidence>